<protein>
    <submittedName>
        <fullName evidence="2">Uncharacterized protein</fullName>
    </submittedName>
</protein>
<evidence type="ECO:0000313" key="2">
    <source>
        <dbReference type="EMBL" id="KIP10343.1"/>
    </source>
</evidence>
<proteinExistence type="predicted"/>
<dbReference type="Proteomes" id="UP000053257">
    <property type="component" value="Unassembled WGS sequence"/>
</dbReference>
<accession>A0A0C3PSK1</accession>
<feature type="region of interest" description="Disordered" evidence="1">
    <location>
        <begin position="1"/>
        <end position="37"/>
    </location>
</feature>
<dbReference type="EMBL" id="KN840455">
    <property type="protein sequence ID" value="KIP10343.1"/>
    <property type="molecule type" value="Genomic_DNA"/>
</dbReference>
<name>A0A0C3PSK1_PHLG1</name>
<feature type="compositionally biased region" description="Gly residues" evidence="1">
    <location>
        <begin position="15"/>
        <end position="26"/>
    </location>
</feature>
<evidence type="ECO:0000256" key="1">
    <source>
        <dbReference type="SAM" id="MobiDB-lite"/>
    </source>
</evidence>
<evidence type="ECO:0000313" key="3">
    <source>
        <dbReference type="Proteomes" id="UP000053257"/>
    </source>
</evidence>
<reference evidence="2 3" key="1">
    <citation type="journal article" date="2014" name="PLoS Genet.">
        <title>Analysis of the Phlebiopsis gigantea genome, transcriptome and secretome provides insight into its pioneer colonization strategies of wood.</title>
        <authorList>
            <person name="Hori C."/>
            <person name="Ishida T."/>
            <person name="Igarashi K."/>
            <person name="Samejima M."/>
            <person name="Suzuki H."/>
            <person name="Master E."/>
            <person name="Ferreira P."/>
            <person name="Ruiz-Duenas F.J."/>
            <person name="Held B."/>
            <person name="Canessa P."/>
            <person name="Larrondo L.F."/>
            <person name="Schmoll M."/>
            <person name="Druzhinina I.S."/>
            <person name="Kubicek C.P."/>
            <person name="Gaskell J.A."/>
            <person name="Kersten P."/>
            <person name="St John F."/>
            <person name="Glasner J."/>
            <person name="Sabat G."/>
            <person name="Splinter BonDurant S."/>
            <person name="Syed K."/>
            <person name="Yadav J."/>
            <person name="Mgbeahuruike A.C."/>
            <person name="Kovalchuk A."/>
            <person name="Asiegbu F.O."/>
            <person name="Lackner G."/>
            <person name="Hoffmeister D."/>
            <person name="Rencoret J."/>
            <person name="Gutierrez A."/>
            <person name="Sun H."/>
            <person name="Lindquist E."/>
            <person name="Barry K."/>
            <person name="Riley R."/>
            <person name="Grigoriev I.V."/>
            <person name="Henrissat B."/>
            <person name="Kues U."/>
            <person name="Berka R.M."/>
            <person name="Martinez A.T."/>
            <person name="Covert S.F."/>
            <person name="Blanchette R.A."/>
            <person name="Cullen D."/>
        </authorList>
    </citation>
    <scope>NUCLEOTIDE SEQUENCE [LARGE SCALE GENOMIC DNA]</scope>
    <source>
        <strain evidence="2 3">11061_1 CR5-6</strain>
    </source>
</reference>
<dbReference type="AlphaFoldDB" id="A0A0C3PSK1"/>
<gene>
    <name evidence="2" type="ORF">PHLGIDRAFT_239091</name>
</gene>
<dbReference type="HOGENOM" id="CLU_2574668_0_0_1"/>
<sequence length="81" mass="8737">MRKRAVVRSSNDAIGSGGLGRGGRTAPGGMRKRRRTLECGSGPGRLRSVCSSEIGKCCTVFFIFFLSTTYRSPICYINNAS</sequence>
<organism evidence="2 3">
    <name type="scientific">Phlebiopsis gigantea (strain 11061_1 CR5-6)</name>
    <name type="common">White-rot fungus</name>
    <name type="synonym">Peniophora gigantea</name>
    <dbReference type="NCBI Taxonomy" id="745531"/>
    <lineage>
        <taxon>Eukaryota</taxon>
        <taxon>Fungi</taxon>
        <taxon>Dikarya</taxon>
        <taxon>Basidiomycota</taxon>
        <taxon>Agaricomycotina</taxon>
        <taxon>Agaricomycetes</taxon>
        <taxon>Polyporales</taxon>
        <taxon>Phanerochaetaceae</taxon>
        <taxon>Phlebiopsis</taxon>
    </lineage>
</organism>
<keyword evidence="3" id="KW-1185">Reference proteome</keyword>